<dbReference type="PANTHER" id="PTHR12083">
    <property type="entry name" value="BIFUNCTIONAL POLYNUCLEOTIDE PHOSPHATASE/KINASE"/>
    <property type="match status" value="1"/>
</dbReference>
<dbReference type="GO" id="GO:0046404">
    <property type="term" value="F:ATP-dependent polydeoxyribonucleotide 5'-hydroxyl-kinase activity"/>
    <property type="evidence" value="ECO:0007669"/>
    <property type="project" value="TreeGrafter"/>
</dbReference>
<dbReference type="NCBIfam" id="TIGR01664">
    <property type="entry name" value="DNA-3'-Pase"/>
    <property type="match status" value="1"/>
</dbReference>
<dbReference type="PANTHER" id="PTHR12083:SF9">
    <property type="entry name" value="BIFUNCTIONAL POLYNUCLEOTIDE PHOSPHATASE_KINASE"/>
    <property type="match status" value="1"/>
</dbReference>
<feature type="region of interest" description="Disordered" evidence="1">
    <location>
        <begin position="1"/>
        <end position="43"/>
    </location>
</feature>
<name>A0A8H6CIA1_9LECA</name>
<dbReference type="SUPFAM" id="SSF52540">
    <property type="entry name" value="P-loop containing nucleoside triphosphate hydrolases"/>
    <property type="match status" value="1"/>
</dbReference>
<dbReference type="GeneID" id="59338926"/>
<dbReference type="InterPro" id="IPR023214">
    <property type="entry name" value="HAD_sf"/>
</dbReference>
<evidence type="ECO:0000313" key="3">
    <source>
        <dbReference type="Proteomes" id="UP000593566"/>
    </source>
</evidence>
<proteinExistence type="predicted"/>
<dbReference type="InterPro" id="IPR006551">
    <property type="entry name" value="Polynucleotide_phosphatase"/>
</dbReference>
<reference evidence="2 3" key="1">
    <citation type="journal article" date="2020" name="Genomics">
        <title>Complete, high-quality genomes from long-read metagenomic sequencing of two wolf lichen thalli reveals enigmatic genome architecture.</title>
        <authorList>
            <person name="McKenzie S.K."/>
            <person name="Walston R.F."/>
            <person name="Allen J.L."/>
        </authorList>
    </citation>
    <scope>NUCLEOTIDE SEQUENCE [LARGE SCALE GENOMIC DNA]</scope>
    <source>
        <strain evidence="2">WasteWater1</strain>
    </source>
</reference>
<dbReference type="InterPro" id="IPR036412">
    <property type="entry name" value="HAD-like_sf"/>
</dbReference>
<dbReference type="GO" id="GO:0046403">
    <property type="term" value="F:polynucleotide 3'-phosphatase activity"/>
    <property type="evidence" value="ECO:0007669"/>
    <property type="project" value="TreeGrafter"/>
</dbReference>
<dbReference type="EMBL" id="JACCJB010000009">
    <property type="protein sequence ID" value="KAF6223962.1"/>
    <property type="molecule type" value="Genomic_DNA"/>
</dbReference>
<comment type="caution">
    <text evidence="2">The sequence shown here is derived from an EMBL/GenBank/DDBJ whole genome shotgun (WGS) entry which is preliminary data.</text>
</comment>
<dbReference type="GO" id="GO:0003690">
    <property type="term" value="F:double-stranded DNA binding"/>
    <property type="evidence" value="ECO:0007669"/>
    <property type="project" value="TreeGrafter"/>
</dbReference>
<dbReference type="GO" id="GO:0006281">
    <property type="term" value="P:DNA repair"/>
    <property type="evidence" value="ECO:0007669"/>
    <property type="project" value="TreeGrafter"/>
</dbReference>
<dbReference type="Gene3D" id="3.40.50.300">
    <property type="entry name" value="P-loop containing nucleotide triphosphate hydrolases"/>
    <property type="match status" value="1"/>
</dbReference>
<keyword evidence="3" id="KW-1185">Reference proteome</keyword>
<dbReference type="NCBIfam" id="TIGR01662">
    <property type="entry name" value="HAD-SF-IIIA"/>
    <property type="match status" value="1"/>
</dbReference>
<dbReference type="InterPro" id="IPR013954">
    <property type="entry name" value="PNK3P"/>
</dbReference>
<dbReference type="CDD" id="cd01625">
    <property type="entry name" value="HAD_PNP"/>
    <property type="match status" value="1"/>
</dbReference>
<dbReference type="InterPro" id="IPR006549">
    <property type="entry name" value="HAD-SF_hydro_IIIA"/>
</dbReference>
<dbReference type="RefSeq" id="XP_037153022.1">
    <property type="nucleotide sequence ID" value="XM_037301388.1"/>
</dbReference>
<gene>
    <name evidence="2" type="ORF">HO133_010536</name>
</gene>
<dbReference type="Gene3D" id="3.40.50.1000">
    <property type="entry name" value="HAD superfamily/HAD-like"/>
    <property type="match status" value="1"/>
</dbReference>
<dbReference type="Pfam" id="PF08645">
    <property type="entry name" value="PNK3P"/>
    <property type="match status" value="1"/>
</dbReference>
<feature type="compositionally biased region" description="Polar residues" evidence="1">
    <location>
        <begin position="30"/>
        <end position="42"/>
    </location>
</feature>
<dbReference type="AlphaFoldDB" id="A0A8H6CIA1"/>
<organism evidence="2 3">
    <name type="scientific">Letharia lupina</name>
    <dbReference type="NCBI Taxonomy" id="560253"/>
    <lineage>
        <taxon>Eukaryota</taxon>
        <taxon>Fungi</taxon>
        <taxon>Dikarya</taxon>
        <taxon>Ascomycota</taxon>
        <taxon>Pezizomycotina</taxon>
        <taxon>Lecanoromycetes</taxon>
        <taxon>OSLEUM clade</taxon>
        <taxon>Lecanoromycetidae</taxon>
        <taxon>Lecanorales</taxon>
        <taxon>Lecanorineae</taxon>
        <taxon>Parmeliaceae</taxon>
        <taxon>Letharia</taxon>
    </lineage>
</organism>
<dbReference type="InterPro" id="IPR027417">
    <property type="entry name" value="P-loop_NTPase"/>
</dbReference>
<accession>A0A8H6CIA1</accession>
<dbReference type="Pfam" id="PF13671">
    <property type="entry name" value="AAA_33"/>
    <property type="match status" value="1"/>
</dbReference>
<dbReference type="Proteomes" id="UP000593566">
    <property type="component" value="Unassembled WGS sequence"/>
</dbReference>
<dbReference type="SUPFAM" id="SSF56784">
    <property type="entry name" value="HAD-like"/>
    <property type="match status" value="1"/>
</dbReference>
<protein>
    <submittedName>
        <fullName evidence="2">Uncharacterized protein</fullName>
    </submittedName>
</protein>
<sequence length="477" mass="53070">MTANHAAKREANAKEASLSPPPLKKRKVESTTTKRAVSSFFTPASKKEPERITWRIINESLLFASHQPDTADTRNRPRSKRPKIAAFDLDSTLIKTSSGNVFAKDATDWRWWHFSIPSVLKDLHADGYAIVILTNQGSISLRNDPKKIKSDQRSLANFKTKVASVLSHFDFPILLLAATARDCYRKPRIGAWKELLDNLDLDEGNGPVLQSSFFVGDAGGRAARTNAKADHACSDRDFASNVGITFHTPEEYFLHEEPVPFTRSFEPRTILNCSSSTSTHAMIIGRRNRLDIVLMCGSPGSGKSTFYWTKLKTLGYERINQDTLKTRDKCVKVASGMLAESKSVAIGTLPANLRSGNLEGLILEHLDNTNADEESRAVWVQLAHKFAVPIRCVHFPAPAKLCQHNDTVRALSTGTFNPEKRSILPHSAFTGFASRFTEPQLREGFQDVIKVEFQVAHRSGNLVLATLRWANVSFVDP</sequence>
<evidence type="ECO:0000313" key="2">
    <source>
        <dbReference type="EMBL" id="KAF6223962.1"/>
    </source>
</evidence>
<evidence type="ECO:0000256" key="1">
    <source>
        <dbReference type="SAM" id="MobiDB-lite"/>
    </source>
</evidence>